<organism evidence="2 3">
    <name type="scientific">Conidiobolus coronatus (strain ATCC 28846 / CBS 209.66 / NRRL 28638)</name>
    <name type="common">Delacroixia coronata</name>
    <dbReference type="NCBI Taxonomy" id="796925"/>
    <lineage>
        <taxon>Eukaryota</taxon>
        <taxon>Fungi</taxon>
        <taxon>Fungi incertae sedis</taxon>
        <taxon>Zoopagomycota</taxon>
        <taxon>Entomophthoromycotina</taxon>
        <taxon>Entomophthoromycetes</taxon>
        <taxon>Entomophthorales</taxon>
        <taxon>Ancylistaceae</taxon>
        <taxon>Conidiobolus</taxon>
    </lineage>
</organism>
<keyword evidence="1" id="KW-1133">Transmembrane helix</keyword>
<evidence type="ECO:0000256" key="1">
    <source>
        <dbReference type="SAM" id="Phobius"/>
    </source>
</evidence>
<feature type="transmembrane region" description="Helical" evidence="1">
    <location>
        <begin position="51"/>
        <end position="70"/>
    </location>
</feature>
<protein>
    <submittedName>
        <fullName evidence="2">Uncharacterized protein</fullName>
    </submittedName>
</protein>
<accession>A0A137P5S6</accession>
<sequence length="79" mass="9241">MDLTNISYSDTIIYFVSLILFIFSLGLGLSKFFDPLTIDRSDSYFTCLSNLLLRSAFLFLSLMTWFQFLFLKNLYLVLV</sequence>
<keyword evidence="1" id="KW-0472">Membrane</keyword>
<keyword evidence="3" id="KW-1185">Reference proteome</keyword>
<dbReference type="EMBL" id="KQ964505">
    <property type="protein sequence ID" value="KXN70355.1"/>
    <property type="molecule type" value="Genomic_DNA"/>
</dbReference>
<proteinExistence type="predicted"/>
<reference evidence="2 3" key="1">
    <citation type="journal article" date="2015" name="Genome Biol. Evol.">
        <title>Phylogenomic analyses indicate that early fungi evolved digesting cell walls of algal ancestors of land plants.</title>
        <authorList>
            <person name="Chang Y."/>
            <person name="Wang S."/>
            <person name="Sekimoto S."/>
            <person name="Aerts A.L."/>
            <person name="Choi C."/>
            <person name="Clum A."/>
            <person name="LaButti K.M."/>
            <person name="Lindquist E.A."/>
            <person name="Yee Ngan C."/>
            <person name="Ohm R.A."/>
            <person name="Salamov A.A."/>
            <person name="Grigoriev I.V."/>
            <person name="Spatafora J.W."/>
            <person name="Berbee M.L."/>
        </authorList>
    </citation>
    <scope>NUCLEOTIDE SEQUENCE [LARGE SCALE GENOMIC DNA]</scope>
    <source>
        <strain evidence="2 3">NRRL 28638</strain>
    </source>
</reference>
<evidence type="ECO:0000313" key="2">
    <source>
        <dbReference type="EMBL" id="KXN70355.1"/>
    </source>
</evidence>
<feature type="transmembrane region" description="Helical" evidence="1">
    <location>
        <begin position="12"/>
        <end position="30"/>
    </location>
</feature>
<keyword evidence="1" id="KW-0812">Transmembrane</keyword>
<name>A0A137P5S6_CONC2</name>
<dbReference type="Proteomes" id="UP000070444">
    <property type="component" value="Unassembled WGS sequence"/>
</dbReference>
<gene>
    <name evidence="2" type="ORF">CONCODRAFT_7115</name>
</gene>
<dbReference type="AlphaFoldDB" id="A0A137P5S6"/>
<evidence type="ECO:0000313" key="3">
    <source>
        <dbReference type="Proteomes" id="UP000070444"/>
    </source>
</evidence>